<evidence type="ECO:0000313" key="2">
    <source>
        <dbReference type="Proteomes" id="UP000821845"/>
    </source>
</evidence>
<proteinExistence type="predicted"/>
<comment type="caution">
    <text evidence="1">The sequence shown here is derived from an EMBL/GenBank/DDBJ whole genome shotgun (WGS) entry which is preliminary data.</text>
</comment>
<organism evidence="1 2">
    <name type="scientific">Hyalomma asiaticum</name>
    <name type="common">Tick</name>
    <dbReference type="NCBI Taxonomy" id="266040"/>
    <lineage>
        <taxon>Eukaryota</taxon>
        <taxon>Metazoa</taxon>
        <taxon>Ecdysozoa</taxon>
        <taxon>Arthropoda</taxon>
        <taxon>Chelicerata</taxon>
        <taxon>Arachnida</taxon>
        <taxon>Acari</taxon>
        <taxon>Parasitiformes</taxon>
        <taxon>Ixodida</taxon>
        <taxon>Ixodoidea</taxon>
        <taxon>Ixodidae</taxon>
        <taxon>Hyalomminae</taxon>
        <taxon>Hyalomma</taxon>
    </lineage>
</organism>
<protein>
    <submittedName>
        <fullName evidence="1">Uncharacterized protein</fullName>
    </submittedName>
</protein>
<sequence>MGAPAYEGLDVGDESVPGTVDEDGFTLISVADRIGFEGELPRYRVRTLLPGFRPSSDKGDAEASGHSSSHKDTSSREPMDGSMNQDSSPPVGGPPYGSSGSEPLHSTAVVDGWVRTEVMVLSPSTSSRVLPPDGVQEDEASSSVPGAIRLRRPELARLRGLGKMRLRRVTFRGPLPRRKK</sequence>
<keyword evidence="2" id="KW-1185">Reference proteome</keyword>
<name>A0ACB7TEJ9_HYAAI</name>
<dbReference type="EMBL" id="CM023481">
    <property type="protein sequence ID" value="KAH6945962.1"/>
    <property type="molecule type" value="Genomic_DNA"/>
</dbReference>
<accession>A0ACB7TEJ9</accession>
<dbReference type="Proteomes" id="UP000821845">
    <property type="component" value="Chromosome 1"/>
</dbReference>
<gene>
    <name evidence="1" type="ORF">HPB50_010931</name>
</gene>
<reference evidence="1" key="1">
    <citation type="submission" date="2020-05" db="EMBL/GenBank/DDBJ databases">
        <title>Large-scale comparative analyses of tick genomes elucidate their genetic diversity and vector capacities.</title>
        <authorList>
            <person name="Jia N."/>
            <person name="Wang J."/>
            <person name="Shi W."/>
            <person name="Du L."/>
            <person name="Sun Y."/>
            <person name="Zhan W."/>
            <person name="Jiang J."/>
            <person name="Wang Q."/>
            <person name="Zhang B."/>
            <person name="Ji P."/>
            <person name="Sakyi L.B."/>
            <person name="Cui X."/>
            <person name="Yuan T."/>
            <person name="Jiang B."/>
            <person name="Yang W."/>
            <person name="Lam T.T.-Y."/>
            <person name="Chang Q."/>
            <person name="Ding S."/>
            <person name="Wang X."/>
            <person name="Zhu J."/>
            <person name="Ruan X."/>
            <person name="Zhao L."/>
            <person name="Wei J."/>
            <person name="Que T."/>
            <person name="Du C."/>
            <person name="Cheng J."/>
            <person name="Dai P."/>
            <person name="Han X."/>
            <person name="Huang E."/>
            <person name="Gao Y."/>
            <person name="Liu J."/>
            <person name="Shao H."/>
            <person name="Ye R."/>
            <person name="Li L."/>
            <person name="Wei W."/>
            <person name="Wang X."/>
            <person name="Wang C."/>
            <person name="Yang T."/>
            <person name="Huo Q."/>
            <person name="Li W."/>
            <person name="Guo W."/>
            <person name="Chen H."/>
            <person name="Zhou L."/>
            <person name="Ni X."/>
            <person name="Tian J."/>
            <person name="Zhou Y."/>
            <person name="Sheng Y."/>
            <person name="Liu T."/>
            <person name="Pan Y."/>
            <person name="Xia L."/>
            <person name="Li J."/>
            <person name="Zhao F."/>
            <person name="Cao W."/>
        </authorList>
    </citation>
    <scope>NUCLEOTIDE SEQUENCE</scope>
    <source>
        <strain evidence="1">Hyas-2018</strain>
    </source>
</reference>
<evidence type="ECO:0000313" key="1">
    <source>
        <dbReference type="EMBL" id="KAH6945962.1"/>
    </source>
</evidence>